<feature type="domain" description="TonB-dependent receptor plug" evidence="8">
    <location>
        <begin position="223"/>
        <end position="327"/>
    </location>
</feature>
<comment type="caution">
    <text evidence="9">The sequence shown here is derived from an EMBL/GenBank/DDBJ whole genome shotgun (WGS) entry which is preliminary data.</text>
</comment>
<dbReference type="Gene3D" id="2.40.170.20">
    <property type="entry name" value="TonB-dependent receptor, beta-barrel domain"/>
    <property type="match status" value="1"/>
</dbReference>
<dbReference type="InterPro" id="IPR023997">
    <property type="entry name" value="TonB-dep_OMP_SusC/RagA_CS"/>
</dbReference>
<comment type="similarity">
    <text evidence="7">Belongs to the TonB-dependent receptor family.</text>
</comment>
<dbReference type="NCBIfam" id="TIGR04056">
    <property type="entry name" value="OMP_RagA_SusC"/>
    <property type="match status" value="1"/>
</dbReference>
<keyword evidence="4 7" id="KW-0812">Transmembrane</keyword>
<dbReference type="PROSITE" id="PS52016">
    <property type="entry name" value="TONB_DEPENDENT_REC_3"/>
    <property type="match status" value="1"/>
</dbReference>
<dbReference type="InterPro" id="IPR012910">
    <property type="entry name" value="Plug_dom"/>
</dbReference>
<dbReference type="Gene3D" id="2.170.130.10">
    <property type="entry name" value="TonB-dependent receptor, plug domain"/>
    <property type="match status" value="1"/>
</dbReference>
<dbReference type="InterPro" id="IPR036942">
    <property type="entry name" value="Beta-barrel_TonB_sf"/>
</dbReference>
<keyword evidence="5 7" id="KW-0472">Membrane</keyword>
<reference evidence="9 10" key="1">
    <citation type="submission" date="2020-03" db="EMBL/GenBank/DDBJ databases">
        <title>Genomic Encyclopedia of Type Strains, Phase IV (KMG-IV): sequencing the most valuable type-strain genomes for metagenomic binning, comparative biology and taxonomic classification.</title>
        <authorList>
            <person name="Goeker M."/>
        </authorList>
    </citation>
    <scope>NUCLEOTIDE SEQUENCE [LARGE SCALE GENOMIC DNA]</scope>
    <source>
        <strain evidence="9 10">DSM 101599</strain>
    </source>
</reference>
<evidence type="ECO:0000259" key="8">
    <source>
        <dbReference type="Pfam" id="PF07715"/>
    </source>
</evidence>
<dbReference type="RefSeq" id="WP_167182980.1">
    <property type="nucleotide sequence ID" value="NZ_JAASQL010000001.1"/>
</dbReference>
<dbReference type="SUPFAM" id="SSF49464">
    <property type="entry name" value="Carboxypeptidase regulatory domain-like"/>
    <property type="match status" value="1"/>
</dbReference>
<gene>
    <name evidence="9" type="ORF">FHR24_000344</name>
</gene>
<evidence type="ECO:0000256" key="4">
    <source>
        <dbReference type="ARBA" id="ARBA00022692"/>
    </source>
</evidence>
<evidence type="ECO:0000256" key="5">
    <source>
        <dbReference type="ARBA" id="ARBA00023136"/>
    </source>
</evidence>
<dbReference type="InterPro" id="IPR023996">
    <property type="entry name" value="TonB-dep_OMP_SusC/RagA"/>
</dbReference>
<dbReference type="Proteomes" id="UP000745859">
    <property type="component" value="Unassembled WGS sequence"/>
</dbReference>
<evidence type="ECO:0000256" key="1">
    <source>
        <dbReference type="ARBA" id="ARBA00004571"/>
    </source>
</evidence>
<dbReference type="InterPro" id="IPR037066">
    <property type="entry name" value="Plug_dom_sf"/>
</dbReference>
<proteinExistence type="inferred from homology"/>
<comment type="subcellular location">
    <subcellularLocation>
        <location evidence="1 7">Cell outer membrane</location>
        <topology evidence="1 7">Multi-pass membrane protein</topology>
    </subcellularLocation>
</comment>
<keyword evidence="3 7" id="KW-1134">Transmembrane beta strand</keyword>
<evidence type="ECO:0000313" key="9">
    <source>
        <dbReference type="EMBL" id="NIJ43905.1"/>
    </source>
</evidence>
<keyword evidence="10" id="KW-1185">Reference proteome</keyword>
<evidence type="ECO:0000256" key="7">
    <source>
        <dbReference type="PROSITE-ProRule" id="PRU01360"/>
    </source>
</evidence>
<keyword evidence="2 7" id="KW-0813">Transport</keyword>
<dbReference type="InterPro" id="IPR039426">
    <property type="entry name" value="TonB-dep_rcpt-like"/>
</dbReference>
<evidence type="ECO:0000313" key="10">
    <source>
        <dbReference type="Proteomes" id="UP000745859"/>
    </source>
</evidence>
<protein>
    <submittedName>
        <fullName evidence="9">TonB-linked SusC/RagA family outer membrane protein</fullName>
    </submittedName>
</protein>
<accession>A0ABX0U4X3</accession>
<dbReference type="Pfam" id="PF13715">
    <property type="entry name" value="CarbopepD_reg_2"/>
    <property type="match status" value="1"/>
</dbReference>
<dbReference type="Gene3D" id="2.60.40.1120">
    <property type="entry name" value="Carboxypeptidase-like, regulatory domain"/>
    <property type="match status" value="1"/>
</dbReference>
<sequence length="1122" mass="122761">MKKKYNLRGHCHAFLKFDLKMKFSLLFLLITIFQIQAKTSYSQGKKITIEEKSATILQVIKKIEKTTDYNFFYSKEEIDMASKVTIFAYDEAIEKVLSKVFLNTEINFKVLEKQIVLTKKKLIKNVLAQEISIKGNVTDEFGMPVPGANVVVKGTTKGTITDFDGNFQLTISDTNAILVFSYVGYKDKEVAVNNQTVVNVVLQQDVSELESVVLVGYGKESRNEVTGAVMSIKSDDVVTQGTNTITRSLQGKVAGVQVESAGGNPGSGMRILIRGTGSLGNNDPLYIVDGVQVSDINNIAPTDIASMNILKDASAAAIYGSRAANGVVIITTKSGKKGETKINLTAYTGVQKVTKKLDVLNAEQWANVNNLAHTNAGLATLNLAQNPNSLGKGTDWQNEIYRIAPTQNYSLNISGGGENYNYSLSGSYLTQKGIVINTDYNRANLRFKSEVTKGRFKIGETVIISNGKTTGVLDGWGQGQGGNSAGSAAKMIPVFNVHDTNAIGGFAGAEGPVVTVINPVAQSSLIKPEETEKRTVINAYLEASIIKGLTYKFNVGYTNENTYNYYYVPPYEIGTFFTNLDADLKETRNETNTALLEHTLAYETKVGKSSIKGLLGYTYQNTKFRGLFGSKSGMPEGVKVLDAGTTNIQSGSNANENVLISYFGRLMYAYDNRYVVTGILRRDGSSRFGKSNRYGYFPSLSGAWNISNEDFFNKKGALNSAKFRVSYGVLGSQNFANYTYSPVINLNANYVMGQNQQLWPGAIQTAFASPDIKWEVSKTLNFGTDVGFFDNKLKVIADYFIKKNSDIILRVPIPLSTGASGSSPYVNAGNITNKGVEISASFANTVNDFSYEFNGSITAIKNRVDNLGTGTQQIFGGTATIHDAQTTITQAGGPVGAFHLIKEEGLFQTQQEIDNYTKDGNLIQPNAKPGDIKFQDYNNDGKIDQNDRQYLGSPTPDFSFGFGGNFAWKGFDMKLYFQGTHGNKIYNGLRQDLEGMDAEYNYATSTLNAWTPTNTNTSMPRAVINDPNRNDQTSSRFLEDGSYLRFKTFQLGYSFSDSVLKNLGLNNLRLYVSADNIFTITKYKGFNPDLGGTGSVLDRGVDFGSLAYPLSSTFLTGVQLSF</sequence>
<name>A0ABX0U4X3_9FLAO</name>
<evidence type="ECO:0000256" key="2">
    <source>
        <dbReference type="ARBA" id="ARBA00022448"/>
    </source>
</evidence>
<organism evidence="9 10">
    <name type="scientific">Wenyingzhuangia heitensis</name>
    <dbReference type="NCBI Taxonomy" id="1487859"/>
    <lineage>
        <taxon>Bacteria</taxon>
        <taxon>Pseudomonadati</taxon>
        <taxon>Bacteroidota</taxon>
        <taxon>Flavobacteriia</taxon>
        <taxon>Flavobacteriales</taxon>
        <taxon>Flavobacteriaceae</taxon>
        <taxon>Wenyingzhuangia</taxon>
    </lineage>
</organism>
<dbReference type="NCBIfam" id="TIGR04057">
    <property type="entry name" value="SusC_RagA_signa"/>
    <property type="match status" value="1"/>
</dbReference>
<evidence type="ECO:0000256" key="6">
    <source>
        <dbReference type="ARBA" id="ARBA00023237"/>
    </source>
</evidence>
<dbReference type="SUPFAM" id="SSF56935">
    <property type="entry name" value="Porins"/>
    <property type="match status" value="1"/>
</dbReference>
<keyword evidence="6 7" id="KW-0998">Cell outer membrane</keyword>
<dbReference type="InterPro" id="IPR008969">
    <property type="entry name" value="CarboxyPept-like_regulatory"/>
</dbReference>
<dbReference type="EMBL" id="JAASQL010000001">
    <property type="protein sequence ID" value="NIJ43905.1"/>
    <property type="molecule type" value="Genomic_DNA"/>
</dbReference>
<evidence type="ECO:0000256" key="3">
    <source>
        <dbReference type="ARBA" id="ARBA00022452"/>
    </source>
</evidence>
<dbReference type="Pfam" id="PF07715">
    <property type="entry name" value="Plug"/>
    <property type="match status" value="1"/>
</dbReference>